<name>A0AAU7YR97_9CAUD</name>
<protein>
    <submittedName>
        <fullName evidence="1">Uncharacterized protein</fullName>
    </submittedName>
</protein>
<reference evidence="1" key="1">
    <citation type="submission" date="2024-05" db="EMBL/GenBank/DDBJ databases">
        <authorList>
            <person name="MOURALI D."/>
        </authorList>
    </citation>
    <scope>NUCLEOTIDE SEQUENCE</scope>
</reference>
<proteinExistence type="predicted"/>
<organism evidence="1">
    <name type="scientific">Klebsiella phage KpTDp1</name>
    <dbReference type="NCBI Taxonomy" id="3161143"/>
    <lineage>
        <taxon>Viruses</taxon>
        <taxon>Duplodnaviria</taxon>
        <taxon>Heunggongvirae</taxon>
        <taxon>Uroviricota</taxon>
        <taxon>Caudoviricetes</taxon>
        <taxon>Jameshumphriesvirinae</taxon>
        <taxon>Jedunavirus</taxon>
    </lineage>
</organism>
<sequence length="95" mass="10908">MRKLNKPFGAFFFAISIDGLVKVGYLQLIGTTIKETKQMKNIISHHKLSDMMDNMTEVQALTTLSRMRAQADRDGLCVTRLIVEGKVVEQWVWKH</sequence>
<dbReference type="EMBL" id="PP847084">
    <property type="protein sequence ID" value="XCA58799.1"/>
    <property type="molecule type" value="Genomic_DNA"/>
</dbReference>
<accession>A0AAU7YR97</accession>
<evidence type="ECO:0000313" key="1">
    <source>
        <dbReference type="EMBL" id="XCA58799.1"/>
    </source>
</evidence>